<keyword evidence="2" id="KW-0479">Metal-binding</keyword>
<dbReference type="RefSeq" id="WP_230495505.1">
    <property type="nucleotide sequence ID" value="NZ_CAKJTG010000004.1"/>
</dbReference>
<dbReference type="GO" id="GO:0051537">
    <property type="term" value="F:2 iron, 2 sulfur cluster binding"/>
    <property type="evidence" value="ECO:0007669"/>
    <property type="project" value="UniProtKB-KW"/>
</dbReference>
<evidence type="ECO:0000256" key="2">
    <source>
        <dbReference type="ARBA" id="ARBA00022723"/>
    </source>
</evidence>
<gene>
    <name evidence="7" type="primary">petC_1</name>
    <name evidence="7" type="ORF">NEOCIP111885_00929</name>
</gene>
<proteinExistence type="predicted"/>
<dbReference type="CDD" id="cd03477">
    <property type="entry name" value="Rieske_YhfW_C"/>
    <property type="match status" value="1"/>
</dbReference>
<dbReference type="GO" id="GO:0016705">
    <property type="term" value="F:oxidoreductase activity, acting on paired donors, with incorporation or reduction of molecular oxygen"/>
    <property type="evidence" value="ECO:0007669"/>
    <property type="project" value="UniProtKB-ARBA"/>
</dbReference>
<dbReference type="GO" id="GO:0005737">
    <property type="term" value="C:cytoplasm"/>
    <property type="evidence" value="ECO:0007669"/>
    <property type="project" value="TreeGrafter"/>
</dbReference>
<dbReference type="InterPro" id="IPR005805">
    <property type="entry name" value="Rieske_Fe-S_prot_C"/>
</dbReference>
<dbReference type="PANTHER" id="PTHR13847">
    <property type="entry name" value="SARCOSINE DEHYDROGENASE-RELATED"/>
    <property type="match status" value="1"/>
</dbReference>
<dbReference type="InterPro" id="IPR006076">
    <property type="entry name" value="FAD-dep_OxRdtase"/>
</dbReference>
<sequence>MQNKLPQFPESYWRELEFPTFPKLDQDIEVDVVIVGGGITGITAAHILNKSNVKVALIEAGKILTGTTGHTTAKLTAQHGLIYDELINHFGIEKAKQYYDANSQAIQFVKDTINETQMDCDFLEQDAFVYATTEEYAPKIENEFQAYEKLKIAGEQIDSIPFNIDIKTGLKMANQAQFHPTKYLTHLVKNLNKDSVQLYEHTTATDIENEESDKPVVVTREGKRISCNYVIIASQFPFYDKPGLYFARMYAKRSYVIAVKTDASYPGGMYISADDPVRSIRFTPFNGEDLLIIGGENHKTGTGIDTFKHYEALQQFAETTFPVKEIPYRWSAQDLITLDKVPYIGPITQNKQRILVATGYHKWGMTNGTAAAMLLSDLILEKQNRFIELYSPSRFQADPSLKKIFTINADVAKHLIKGKLEFVPLDPQLLQNNEGSIVTVNGKRAGGYRDENGELHLVDTTCTHLGCECEWNSGDRTWDCPCHGSRFSYTGEVVTGPALKPLKSVGED</sequence>
<reference evidence="7" key="1">
    <citation type="submission" date="2021-10" db="EMBL/GenBank/DDBJ databases">
        <authorList>
            <person name="Criscuolo A."/>
        </authorList>
    </citation>
    <scope>NUCLEOTIDE SEQUENCE</scope>
    <source>
        <strain evidence="7">CIP111885</strain>
    </source>
</reference>
<dbReference type="GO" id="GO:0046872">
    <property type="term" value="F:metal ion binding"/>
    <property type="evidence" value="ECO:0007669"/>
    <property type="project" value="UniProtKB-KW"/>
</dbReference>
<dbReference type="Gene3D" id="3.50.50.60">
    <property type="entry name" value="FAD/NAD(P)-binding domain"/>
    <property type="match status" value="1"/>
</dbReference>
<evidence type="ECO:0000256" key="3">
    <source>
        <dbReference type="ARBA" id="ARBA00023004"/>
    </source>
</evidence>
<evidence type="ECO:0000259" key="6">
    <source>
        <dbReference type="PROSITE" id="PS51296"/>
    </source>
</evidence>
<dbReference type="InterPro" id="IPR036922">
    <property type="entry name" value="Rieske_2Fe-2S_sf"/>
</dbReference>
<dbReference type="FunFam" id="2.102.10.10:FF:000014">
    <property type="entry name" value="Oxidoreductase, FAD dependent"/>
    <property type="match status" value="1"/>
</dbReference>
<dbReference type="PROSITE" id="PS51296">
    <property type="entry name" value="RIESKE"/>
    <property type="match status" value="1"/>
</dbReference>
<dbReference type="PANTHER" id="PTHR13847:SF274">
    <property type="entry name" value="RIESKE 2FE-2S IRON-SULFUR PROTEIN YHFW-RELATED"/>
    <property type="match status" value="1"/>
</dbReference>
<dbReference type="GO" id="GO:0016020">
    <property type="term" value="C:membrane"/>
    <property type="evidence" value="ECO:0007669"/>
    <property type="project" value="InterPro"/>
</dbReference>
<keyword evidence="3" id="KW-0408">Iron</keyword>
<dbReference type="Gene3D" id="3.30.9.10">
    <property type="entry name" value="D-Amino Acid Oxidase, subunit A, domain 2"/>
    <property type="match status" value="1"/>
</dbReference>
<accession>A0A9C7G734</accession>
<dbReference type="GO" id="GO:0004497">
    <property type="term" value="F:monooxygenase activity"/>
    <property type="evidence" value="ECO:0007669"/>
    <property type="project" value="UniProtKB-ARBA"/>
</dbReference>
<keyword evidence="8" id="KW-1185">Reference proteome</keyword>
<dbReference type="AlphaFoldDB" id="A0A9C7G734"/>
<evidence type="ECO:0000313" key="7">
    <source>
        <dbReference type="EMBL" id="CAG9607239.1"/>
    </source>
</evidence>
<name>A0A9C7G734_9BACI</name>
<comment type="caution">
    <text evidence="7">The sequence shown here is derived from an EMBL/GenBank/DDBJ whole genome shotgun (WGS) entry which is preliminary data.</text>
</comment>
<dbReference type="InterPro" id="IPR036188">
    <property type="entry name" value="FAD/NAD-bd_sf"/>
</dbReference>
<dbReference type="Gene3D" id="2.102.10.10">
    <property type="entry name" value="Rieske [2Fe-2S] iron-sulphur domain"/>
    <property type="match status" value="1"/>
</dbReference>
<dbReference type="Pfam" id="PF00355">
    <property type="entry name" value="Rieske"/>
    <property type="match status" value="1"/>
</dbReference>
<dbReference type="EMBL" id="CAKJTG010000004">
    <property type="protein sequence ID" value="CAG9607239.1"/>
    <property type="molecule type" value="Genomic_DNA"/>
</dbReference>
<dbReference type="Proteomes" id="UP000789845">
    <property type="component" value="Unassembled WGS sequence"/>
</dbReference>
<feature type="domain" description="Rieske" evidence="6">
    <location>
        <begin position="422"/>
        <end position="508"/>
    </location>
</feature>
<dbReference type="SUPFAM" id="SSF50022">
    <property type="entry name" value="ISP domain"/>
    <property type="match status" value="1"/>
</dbReference>
<organism evidence="7 8">
    <name type="scientific">Pseudoneobacillus rhizosphaerae</name>
    <dbReference type="NCBI Taxonomy" id="2880968"/>
    <lineage>
        <taxon>Bacteria</taxon>
        <taxon>Bacillati</taxon>
        <taxon>Bacillota</taxon>
        <taxon>Bacilli</taxon>
        <taxon>Bacillales</taxon>
        <taxon>Bacillaceae</taxon>
        <taxon>Pseudoneobacillus</taxon>
    </lineage>
</organism>
<keyword evidence="1" id="KW-0001">2Fe-2S</keyword>
<dbReference type="PRINTS" id="PR00162">
    <property type="entry name" value="RIESKE"/>
</dbReference>
<keyword evidence="4" id="KW-0411">Iron-sulfur</keyword>
<keyword evidence="5" id="KW-1015">Disulfide bond</keyword>
<dbReference type="InterPro" id="IPR038010">
    <property type="entry name" value="YhfW_C"/>
</dbReference>
<dbReference type="Pfam" id="PF01266">
    <property type="entry name" value="DAO"/>
    <property type="match status" value="1"/>
</dbReference>
<evidence type="ECO:0000313" key="8">
    <source>
        <dbReference type="Proteomes" id="UP000789845"/>
    </source>
</evidence>
<dbReference type="SUPFAM" id="SSF51905">
    <property type="entry name" value="FAD/NAD(P)-binding domain"/>
    <property type="match status" value="1"/>
</dbReference>
<dbReference type="InterPro" id="IPR017941">
    <property type="entry name" value="Rieske_2Fe-2S"/>
</dbReference>
<evidence type="ECO:0000256" key="5">
    <source>
        <dbReference type="ARBA" id="ARBA00023157"/>
    </source>
</evidence>
<protein>
    <submittedName>
        <fullName evidence="7">Cytochrome b6-f complex iron-sulfur subunit</fullName>
    </submittedName>
</protein>
<evidence type="ECO:0000256" key="1">
    <source>
        <dbReference type="ARBA" id="ARBA00022714"/>
    </source>
</evidence>
<evidence type="ECO:0000256" key="4">
    <source>
        <dbReference type="ARBA" id="ARBA00023014"/>
    </source>
</evidence>